<protein>
    <submittedName>
        <fullName evidence="5">Carbohydrate kinase</fullName>
        <ecNumber evidence="5">2.7.1.-</ecNumber>
    </submittedName>
</protein>
<evidence type="ECO:0000256" key="3">
    <source>
        <dbReference type="ARBA" id="ARBA00022777"/>
    </source>
</evidence>
<dbReference type="InterPro" id="IPR029056">
    <property type="entry name" value="Ribokinase-like"/>
</dbReference>
<keyword evidence="6" id="KW-1185">Reference proteome</keyword>
<dbReference type="RefSeq" id="WP_369329382.1">
    <property type="nucleotide sequence ID" value="NZ_JAULBC010000003.1"/>
</dbReference>
<proteinExistence type="inferred from homology"/>
<gene>
    <name evidence="5" type="ORF">QTN47_10745</name>
</gene>
<evidence type="ECO:0000256" key="2">
    <source>
        <dbReference type="ARBA" id="ARBA00022679"/>
    </source>
</evidence>
<dbReference type="PROSITE" id="PS00584">
    <property type="entry name" value="PFKB_KINASES_2"/>
    <property type="match status" value="1"/>
</dbReference>
<organism evidence="5 6">
    <name type="scientific">Danxiaibacter flavus</name>
    <dbReference type="NCBI Taxonomy" id="3049108"/>
    <lineage>
        <taxon>Bacteria</taxon>
        <taxon>Pseudomonadati</taxon>
        <taxon>Bacteroidota</taxon>
        <taxon>Chitinophagia</taxon>
        <taxon>Chitinophagales</taxon>
        <taxon>Chitinophagaceae</taxon>
        <taxon>Danxiaibacter</taxon>
    </lineage>
</organism>
<sequence>MNTHNIVCYGEVLWDLLPSGAKAGGAPMNVAYHLTQLAQAPAFVSRIGLDDRGKELLGVLKEKGVNTEFIQLDYDMPTGIVHAVADSNGDMQYDIVAPVAWDYIDVDSDLTELIGQSSHFIFGSLATRNKQSRATLFSLLEQANTKVLDINLRAPHFNRNIVEDLLEEADMLKMNISELELITGWFADFKSVEGRIALLQERFNIPTVIVTLGADGAVVNMQGKVYKHPGFKVAVADTVGSGDSFLAAFLTGLLENKEASDALIFASALGALVASKAGGCPDYTINEIYTLINNSDKVIL</sequence>
<comment type="caution">
    <text evidence="5">The sequence shown here is derived from an EMBL/GenBank/DDBJ whole genome shotgun (WGS) entry which is preliminary data.</text>
</comment>
<accession>A0ABV3ZEQ6</accession>
<evidence type="ECO:0000313" key="6">
    <source>
        <dbReference type="Proteomes" id="UP001560573"/>
    </source>
</evidence>
<evidence type="ECO:0000313" key="5">
    <source>
        <dbReference type="EMBL" id="MEX6687975.1"/>
    </source>
</evidence>
<dbReference type="Gene3D" id="3.40.1190.20">
    <property type="match status" value="1"/>
</dbReference>
<dbReference type="InterPro" id="IPR011611">
    <property type="entry name" value="PfkB_dom"/>
</dbReference>
<comment type="similarity">
    <text evidence="1">Belongs to the carbohydrate kinase PfkB family.</text>
</comment>
<dbReference type="SUPFAM" id="SSF53613">
    <property type="entry name" value="Ribokinase-like"/>
    <property type="match status" value="1"/>
</dbReference>
<dbReference type="Proteomes" id="UP001560573">
    <property type="component" value="Unassembled WGS sequence"/>
</dbReference>
<evidence type="ECO:0000259" key="4">
    <source>
        <dbReference type="Pfam" id="PF00294"/>
    </source>
</evidence>
<feature type="domain" description="Carbohydrate kinase PfkB" evidence="4">
    <location>
        <begin position="22"/>
        <end position="280"/>
    </location>
</feature>
<evidence type="ECO:0000256" key="1">
    <source>
        <dbReference type="ARBA" id="ARBA00010688"/>
    </source>
</evidence>
<dbReference type="EC" id="2.7.1.-" evidence="5"/>
<keyword evidence="3 5" id="KW-0418">Kinase</keyword>
<dbReference type="EMBL" id="JAULBC010000003">
    <property type="protein sequence ID" value="MEX6687975.1"/>
    <property type="molecule type" value="Genomic_DNA"/>
</dbReference>
<dbReference type="PANTHER" id="PTHR43085:SF57">
    <property type="entry name" value="CARBOHYDRATE KINASE PFKB DOMAIN-CONTAINING PROTEIN"/>
    <property type="match status" value="1"/>
</dbReference>
<reference evidence="5 6" key="1">
    <citation type="submission" date="2023-07" db="EMBL/GenBank/DDBJ databases">
        <authorList>
            <person name="Lian W.-H."/>
        </authorList>
    </citation>
    <scope>NUCLEOTIDE SEQUENCE [LARGE SCALE GENOMIC DNA]</scope>
    <source>
        <strain evidence="5 6">SYSU DXS3180</strain>
    </source>
</reference>
<dbReference type="Pfam" id="PF00294">
    <property type="entry name" value="PfkB"/>
    <property type="match status" value="1"/>
</dbReference>
<dbReference type="CDD" id="cd01167">
    <property type="entry name" value="bac_FRK"/>
    <property type="match status" value="1"/>
</dbReference>
<dbReference type="InterPro" id="IPR050306">
    <property type="entry name" value="PfkB_Carbo_kinase"/>
</dbReference>
<dbReference type="GO" id="GO:0016301">
    <property type="term" value="F:kinase activity"/>
    <property type="evidence" value="ECO:0007669"/>
    <property type="project" value="UniProtKB-KW"/>
</dbReference>
<keyword evidence="2 5" id="KW-0808">Transferase</keyword>
<dbReference type="InterPro" id="IPR002173">
    <property type="entry name" value="Carboh/pur_kinase_PfkB_CS"/>
</dbReference>
<name>A0ABV3ZEQ6_9BACT</name>
<dbReference type="PANTHER" id="PTHR43085">
    <property type="entry name" value="HEXOKINASE FAMILY MEMBER"/>
    <property type="match status" value="1"/>
</dbReference>